<evidence type="ECO:0000313" key="3">
    <source>
        <dbReference type="EMBL" id="KIX90785.1"/>
    </source>
</evidence>
<dbReference type="Proteomes" id="UP000032366">
    <property type="component" value="Unassembled WGS sequence"/>
</dbReference>
<evidence type="ECO:0000259" key="2">
    <source>
        <dbReference type="Pfam" id="PF03807"/>
    </source>
</evidence>
<dbReference type="PANTHER" id="PTHR14239">
    <property type="entry name" value="DUDULIN-RELATED"/>
    <property type="match status" value="1"/>
</dbReference>
<name>A0A0D6XQS4_9STAP</name>
<sequence>MKIGIIGAGPIGATLSHKLHAKGHHVKVADARGLSHLKDKEIAGEAVALEQLGQDIDILIISLPLAVVPQIKEMVSQLKNNVIIVDTTNYYPFRDAQITKIEEGMPESVWVSEQLGRDVIKAFNNQLAYTLSQKGSSQKSDNRIAMAVAGNDDLQKEIIMNIADEVGFDAVDNGTLQNSWRQQPGTPAYCTELNSDDMTKALERADKAAAPIQRDEVGKYFEPGMTHEDIVHLNRKLYKVN</sequence>
<dbReference type="EMBL" id="JXWY01000034">
    <property type="protein sequence ID" value="KIX90785.1"/>
    <property type="molecule type" value="Genomic_DNA"/>
</dbReference>
<reference evidence="3 5" key="1">
    <citation type="submission" date="2015-01" db="EMBL/GenBank/DDBJ databases">
        <authorList>
            <person name="Guo J."/>
        </authorList>
    </citation>
    <scope>NUCLEOTIDE SEQUENCE [LARGE SCALE GENOMIC DNA]</scope>
    <source>
        <strain evidence="3 5">DSM 22147</strain>
    </source>
</reference>
<dbReference type="InterPro" id="IPR036291">
    <property type="entry name" value="NAD(P)-bd_dom_sf"/>
</dbReference>
<evidence type="ECO:0000256" key="1">
    <source>
        <dbReference type="ARBA" id="ARBA00023002"/>
    </source>
</evidence>
<dbReference type="PANTHER" id="PTHR14239:SF10">
    <property type="entry name" value="REDUCTASE"/>
    <property type="match status" value="1"/>
</dbReference>
<evidence type="ECO:0000313" key="5">
    <source>
        <dbReference type="Proteomes" id="UP000032366"/>
    </source>
</evidence>
<keyword evidence="1" id="KW-0560">Oxidoreductase</keyword>
<dbReference type="Gene3D" id="3.40.50.720">
    <property type="entry name" value="NAD(P)-binding Rossmann-like Domain"/>
    <property type="match status" value="1"/>
</dbReference>
<evidence type="ECO:0000313" key="4">
    <source>
        <dbReference type="EMBL" id="SUM57445.1"/>
    </source>
</evidence>
<reference evidence="4 6" key="2">
    <citation type="submission" date="2018-06" db="EMBL/GenBank/DDBJ databases">
        <authorList>
            <consortium name="Pathogen Informatics"/>
            <person name="Doyle S."/>
        </authorList>
    </citation>
    <scope>NUCLEOTIDE SEQUENCE [LARGE SCALE GENOMIC DNA]</scope>
    <source>
        <strain evidence="4 6">NCTC13832</strain>
    </source>
</reference>
<dbReference type="Pfam" id="PF03807">
    <property type="entry name" value="F420_oxidored"/>
    <property type="match status" value="1"/>
</dbReference>
<dbReference type="GO" id="GO:0016491">
    <property type="term" value="F:oxidoreductase activity"/>
    <property type="evidence" value="ECO:0007669"/>
    <property type="project" value="UniProtKB-KW"/>
</dbReference>
<dbReference type="OrthoDB" id="9786864at2"/>
<dbReference type="STRING" id="569857.TP70_05780"/>
<dbReference type="RefSeq" id="WP_044360254.1">
    <property type="nucleotide sequence ID" value="NZ_JXWY01000034.1"/>
</dbReference>
<feature type="domain" description="Pyrroline-5-carboxylate reductase catalytic N-terminal" evidence="2">
    <location>
        <begin position="2"/>
        <end position="90"/>
    </location>
</feature>
<dbReference type="InterPro" id="IPR051267">
    <property type="entry name" value="STEAP_metalloreductase"/>
</dbReference>
<dbReference type="Proteomes" id="UP000254100">
    <property type="component" value="Unassembled WGS sequence"/>
</dbReference>
<dbReference type="AlphaFoldDB" id="A0A0D6XQS4"/>
<gene>
    <name evidence="4" type="ORF">NCTC13832_01125</name>
    <name evidence="3" type="ORF">TP70_05780</name>
</gene>
<keyword evidence="5" id="KW-1185">Reference proteome</keyword>
<accession>A0A0D6XQS4</accession>
<protein>
    <submittedName>
        <fullName evidence="3">3-hydroxyisobutyrate dehydrogenase</fullName>
    </submittedName>
    <submittedName>
        <fullName evidence="4">Arogenate dehydrogenase</fullName>
    </submittedName>
</protein>
<evidence type="ECO:0000313" key="6">
    <source>
        <dbReference type="Proteomes" id="UP000254100"/>
    </source>
</evidence>
<dbReference type="EMBL" id="UHDT01000001">
    <property type="protein sequence ID" value="SUM57445.1"/>
    <property type="molecule type" value="Genomic_DNA"/>
</dbReference>
<dbReference type="SUPFAM" id="SSF51735">
    <property type="entry name" value="NAD(P)-binding Rossmann-fold domains"/>
    <property type="match status" value="1"/>
</dbReference>
<dbReference type="InterPro" id="IPR028939">
    <property type="entry name" value="P5C_Rdtase_cat_N"/>
</dbReference>
<organism evidence="4 6">
    <name type="scientific">Staphylococcus microti</name>
    <dbReference type="NCBI Taxonomy" id="569857"/>
    <lineage>
        <taxon>Bacteria</taxon>
        <taxon>Bacillati</taxon>
        <taxon>Bacillota</taxon>
        <taxon>Bacilli</taxon>
        <taxon>Bacillales</taxon>
        <taxon>Staphylococcaceae</taxon>
        <taxon>Staphylococcus</taxon>
    </lineage>
</organism>
<proteinExistence type="predicted"/>